<dbReference type="AlphaFoldDB" id="A0A919V6P3"/>
<evidence type="ECO:0000313" key="5">
    <source>
        <dbReference type="Proteomes" id="UP000606172"/>
    </source>
</evidence>
<protein>
    <recommendedName>
        <fullName evidence="3">Nbr1 FW domain-containing protein</fullName>
    </recommendedName>
</protein>
<sequence length="305" mass="32572">MAGSPEQAGGDTGAPRGRKPVRPDPRSGPVALLAHRLWELKDEAGAPSFAEMSSRLGAAASKSSLAAAARGQVLPTWETTWEFVRVLAVDRLGRDAEEVRREWRGHWESARVESEEPSVSPEAVAAPSAVTPEPAPVAGKRGSRAMLLALVSAGAVVGVVGGVLTFGNLAGTPSGTPSGREVQAEAVPRTETVPQDDSAFVGDITIPDGTKVERGQTFTKVWRLKNTGGTHWKKRFMTRTNNTPCEAPERVPVPATKPGETVDIKVDVKAAREPARCKIFWKMTNEEDVPVFAGKNPIFLDVTVK</sequence>
<dbReference type="EMBL" id="BOOW01000014">
    <property type="protein sequence ID" value="GII92206.1"/>
    <property type="molecule type" value="Genomic_DNA"/>
</dbReference>
<dbReference type="RefSeq" id="WP_204024799.1">
    <property type="nucleotide sequence ID" value="NZ_BOOW01000014.1"/>
</dbReference>
<feature type="compositionally biased region" description="Low complexity" evidence="1">
    <location>
        <begin position="117"/>
        <end position="138"/>
    </location>
</feature>
<dbReference type="InterPro" id="IPR013783">
    <property type="entry name" value="Ig-like_fold"/>
</dbReference>
<dbReference type="GO" id="GO:0005975">
    <property type="term" value="P:carbohydrate metabolic process"/>
    <property type="evidence" value="ECO:0007669"/>
    <property type="project" value="UniProtKB-ARBA"/>
</dbReference>
<dbReference type="PANTHER" id="PTHR20930:SF0">
    <property type="entry name" value="PROTEIN ILRUN"/>
    <property type="match status" value="1"/>
</dbReference>
<dbReference type="CDD" id="cd14947">
    <property type="entry name" value="NBR1_like"/>
    <property type="match status" value="1"/>
</dbReference>
<feature type="transmembrane region" description="Helical" evidence="2">
    <location>
        <begin position="147"/>
        <end position="170"/>
    </location>
</feature>
<name>A0A919V6P3_9ACTN</name>
<feature type="region of interest" description="Disordered" evidence="1">
    <location>
        <begin position="1"/>
        <end position="28"/>
    </location>
</feature>
<comment type="caution">
    <text evidence="4">The sequence shown here is derived from an EMBL/GenBank/DDBJ whole genome shotgun (WGS) entry which is preliminary data.</text>
</comment>
<dbReference type="Gene3D" id="2.60.40.10">
    <property type="entry name" value="Immunoglobulins"/>
    <property type="match status" value="1"/>
</dbReference>
<proteinExistence type="predicted"/>
<organism evidence="4 5">
    <name type="scientific">Sinosporangium siamense</name>
    <dbReference type="NCBI Taxonomy" id="1367973"/>
    <lineage>
        <taxon>Bacteria</taxon>
        <taxon>Bacillati</taxon>
        <taxon>Actinomycetota</taxon>
        <taxon>Actinomycetes</taxon>
        <taxon>Streptosporangiales</taxon>
        <taxon>Streptosporangiaceae</taxon>
        <taxon>Sinosporangium</taxon>
    </lineage>
</organism>
<accession>A0A919V6P3</accession>
<feature type="region of interest" description="Disordered" evidence="1">
    <location>
        <begin position="109"/>
        <end position="138"/>
    </location>
</feature>
<evidence type="ECO:0000259" key="3">
    <source>
        <dbReference type="Pfam" id="PF16158"/>
    </source>
</evidence>
<keyword evidence="2" id="KW-0812">Transmembrane</keyword>
<keyword evidence="2" id="KW-0472">Membrane</keyword>
<evidence type="ECO:0000256" key="2">
    <source>
        <dbReference type="SAM" id="Phobius"/>
    </source>
</evidence>
<dbReference type="InterPro" id="IPR032350">
    <property type="entry name" value="Nbr1_FW"/>
</dbReference>
<reference evidence="4" key="1">
    <citation type="submission" date="2021-01" db="EMBL/GenBank/DDBJ databases">
        <title>Whole genome shotgun sequence of Sinosporangium siamense NBRC 109515.</title>
        <authorList>
            <person name="Komaki H."/>
            <person name="Tamura T."/>
        </authorList>
    </citation>
    <scope>NUCLEOTIDE SEQUENCE</scope>
    <source>
        <strain evidence="4">NBRC 109515</strain>
    </source>
</reference>
<dbReference type="Pfam" id="PF16158">
    <property type="entry name" value="N_BRCA1_IG"/>
    <property type="match status" value="1"/>
</dbReference>
<gene>
    <name evidence="4" type="ORF">Ssi02_24370</name>
</gene>
<dbReference type="PANTHER" id="PTHR20930">
    <property type="entry name" value="OVARIAN CARCINOMA ANTIGEN CA125-RELATED"/>
    <property type="match status" value="1"/>
</dbReference>
<keyword evidence="5" id="KW-1185">Reference proteome</keyword>
<keyword evidence="2" id="KW-1133">Transmembrane helix</keyword>
<evidence type="ECO:0000256" key="1">
    <source>
        <dbReference type="SAM" id="MobiDB-lite"/>
    </source>
</evidence>
<dbReference type="Proteomes" id="UP000606172">
    <property type="component" value="Unassembled WGS sequence"/>
</dbReference>
<evidence type="ECO:0000313" key="4">
    <source>
        <dbReference type="EMBL" id="GII92206.1"/>
    </source>
</evidence>
<feature type="domain" description="Nbr1 FW" evidence="3">
    <location>
        <begin position="205"/>
        <end position="304"/>
    </location>
</feature>